<name>A0A6G1PF30_CHAAH</name>
<dbReference type="InterPro" id="IPR003598">
    <property type="entry name" value="Ig_sub2"/>
</dbReference>
<evidence type="ECO:0000256" key="3">
    <source>
        <dbReference type="ARBA" id="ARBA00023027"/>
    </source>
</evidence>
<evidence type="ECO:0000259" key="8">
    <source>
        <dbReference type="PROSITE" id="PS50104"/>
    </source>
</evidence>
<dbReference type="AlphaFoldDB" id="A0A6G1PF30"/>
<dbReference type="SMART" id="SM00409">
    <property type="entry name" value="IG"/>
    <property type="match status" value="2"/>
</dbReference>
<reference evidence="11" key="2">
    <citation type="submission" date="2019-02" db="EMBL/GenBank/DDBJ databases">
        <title>Opniocepnalus argus Var Kimnra genome.</title>
        <authorList>
            <person name="Zhou C."/>
            <person name="Xiao S."/>
        </authorList>
    </citation>
    <scope>NUCLEOTIDE SEQUENCE [LARGE SCALE GENOMIC DNA]</scope>
</reference>
<dbReference type="Gene3D" id="2.60.40.10">
    <property type="entry name" value="Immunoglobulins"/>
    <property type="match status" value="2"/>
</dbReference>
<evidence type="ECO:0000256" key="1">
    <source>
        <dbReference type="ARBA" id="ARBA00009752"/>
    </source>
</evidence>
<dbReference type="PANTHER" id="PTHR11890">
    <property type="entry name" value="INTERLEUKIN-1 RECEPTOR FAMILY MEMBER"/>
    <property type="match status" value="1"/>
</dbReference>
<evidence type="ECO:0000256" key="6">
    <source>
        <dbReference type="ARBA" id="ARBA00023319"/>
    </source>
</evidence>
<accession>A0A6G1PF30</accession>
<keyword evidence="10" id="KW-0675">Receptor</keyword>
<keyword evidence="11" id="KW-1185">Reference proteome</keyword>
<feature type="domain" description="Ig-like" evidence="9">
    <location>
        <begin position="138"/>
        <end position="240"/>
    </location>
</feature>
<keyword evidence="7" id="KW-0472">Membrane</keyword>
<keyword evidence="2" id="KW-0378">Hydrolase</keyword>
<feature type="transmembrane region" description="Helical" evidence="7">
    <location>
        <begin position="248"/>
        <end position="268"/>
    </location>
</feature>
<sequence>MVEKELIQKILVMEVRQPPCFSLSSLLPSPAKFLYKAAQTCVDESRYREQVLYVGQQKPPYNLSCPLEPLQPQNTPQIQLIWQKDCQQIPSQEGKTYLEFASFSYEDQGNYTCMQQGNTTASFTVHLIVKEFQCSKPPEFKPNSGPTQLWRNVGCTVKMNCTALLFWDPNEEQCDTTLQWRKDGEPITNLTLYKQNSSSWSPRAGQLMTNSLLEVDLAEVKDFGLYSCIVRNISSDFSLQNSNSPNHAAAVIAAIMLLLFLGVAALVYSRCHLNIKLWYRNYYGDYELNDGKLYDAYISYVNNDYDRKFVNFILKPHLENKNAYKVHLNENDILPGGEPSAELLMNMSRSRRLIVLLSHAYLEQDWCDNNFRQGLLRVLEICQRPILIMLEGQCKRMRPEIKQQLSEHQHCLTVLTWRHNSVTPSSDFWKELSLAMPRKLVFHSESAGDPQTVLQDDKDPMLTVDTDYLDCHSDTDPAGDLGLRLPVYKPMACRAPVLPPAPLVTPEPKPSDIDVSDLGSRNYEARSDFYCLVTEDI</sequence>
<dbReference type="Proteomes" id="UP000503349">
    <property type="component" value="Chromosome 4"/>
</dbReference>
<gene>
    <name evidence="10" type="ORF">EXN66_Car004406</name>
</gene>
<dbReference type="SMART" id="SM00255">
    <property type="entry name" value="TIR"/>
    <property type="match status" value="1"/>
</dbReference>
<evidence type="ECO:0000313" key="10">
    <source>
        <dbReference type="EMBL" id="KAF3688734.1"/>
    </source>
</evidence>
<keyword evidence="5" id="KW-0325">Glycoprotein</keyword>
<dbReference type="PROSITE" id="PS50104">
    <property type="entry name" value="TIR"/>
    <property type="match status" value="1"/>
</dbReference>
<dbReference type="InterPro" id="IPR015621">
    <property type="entry name" value="IL-1_rcpt_fam"/>
</dbReference>
<dbReference type="GO" id="GO:0007165">
    <property type="term" value="P:signal transduction"/>
    <property type="evidence" value="ECO:0007669"/>
    <property type="project" value="InterPro"/>
</dbReference>
<dbReference type="EMBL" id="CM015715">
    <property type="protein sequence ID" value="KAF3688734.1"/>
    <property type="molecule type" value="Genomic_DNA"/>
</dbReference>
<dbReference type="SUPFAM" id="SSF48726">
    <property type="entry name" value="Immunoglobulin"/>
    <property type="match status" value="2"/>
</dbReference>
<keyword evidence="4" id="KW-1015">Disulfide bond</keyword>
<dbReference type="PRINTS" id="PR01537">
    <property type="entry name" value="INTRLKN1R1F"/>
</dbReference>
<dbReference type="InterPro" id="IPR007110">
    <property type="entry name" value="Ig-like_dom"/>
</dbReference>
<keyword evidence="6" id="KW-0393">Immunoglobulin domain</keyword>
<dbReference type="InterPro" id="IPR000157">
    <property type="entry name" value="TIR_dom"/>
</dbReference>
<dbReference type="InterPro" id="IPR003599">
    <property type="entry name" value="Ig_sub"/>
</dbReference>
<dbReference type="InterPro" id="IPR013783">
    <property type="entry name" value="Ig-like_fold"/>
</dbReference>
<comment type="similarity">
    <text evidence="1">Belongs to the interleukin-1 receptor family.</text>
</comment>
<dbReference type="PROSITE" id="PS50835">
    <property type="entry name" value="IG_LIKE"/>
    <property type="match status" value="2"/>
</dbReference>
<dbReference type="GO" id="GO:0016787">
    <property type="term" value="F:hydrolase activity"/>
    <property type="evidence" value="ECO:0007669"/>
    <property type="project" value="UniProtKB-KW"/>
</dbReference>
<evidence type="ECO:0000256" key="5">
    <source>
        <dbReference type="ARBA" id="ARBA00023180"/>
    </source>
</evidence>
<evidence type="ECO:0000259" key="9">
    <source>
        <dbReference type="PROSITE" id="PS50835"/>
    </source>
</evidence>
<dbReference type="PANTHER" id="PTHR11890:SF19">
    <property type="entry name" value="SINGLE IG IL-1-RELATED RECEPTOR"/>
    <property type="match status" value="1"/>
</dbReference>
<evidence type="ECO:0000256" key="2">
    <source>
        <dbReference type="ARBA" id="ARBA00022801"/>
    </source>
</evidence>
<keyword evidence="7" id="KW-0812">Transmembrane</keyword>
<protein>
    <submittedName>
        <fullName evidence="10">Single Ig IL-1-related receptor Single Ig IL-1R-related molecule</fullName>
    </submittedName>
</protein>
<dbReference type="SMART" id="SM00408">
    <property type="entry name" value="IGc2"/>
    <property type="match status" value="2"/>
</dbReference>
<organism evidence="10 11">
    <name type="scientific">Channa argus</name>
    <name type="common">Northern snakehead</name>
    <name type="synonym">Ophicephalus argus</name>
    <dbReference type="NCBI Taxonomy" id="215402"/>
    <lineage>
        <taxon>Eukaryota</taxon>
        <taxon>Metazoa</taxon>
        <taxon>Chordata</taxon>
        <taxon>Craniata</taxon>
        <taxon>Vertebrata</taxon>
        <taxon>Euteleostomi</taxon>
        <taxon>Actinopterygii</taxon>
        <taxon>Neopterygii</taxon>
        <taxon>Teleostei</taxon>
        <taxon>Neoteleostei</taxon>
        <taxon>Acanthomorphata</taxon>
        <taxon>Anabantaria</taxon>
        <taxon>Anabantiformes</taxon>
        <taxon>Channoidei</taxon>
        <taxon>Channidae</taxon>
        <taxon>Channa</taxon>
    </lineage>
</organism>
<evidence type="ECO:0000313" key="11">
    <source>
        <dbReference type="Proteomes" id="UP000503349"/>
    </source>
</evidence>
<feature type="domain" description="TIR" evidence="8">
    <location>
        <begin position="292"/>
        <end position="436"/>
    </location>
</feature>
<feature type="domain" description="Ig-like" evidence="9">
    <location>
        <begin position="30"/>
        <end position="124"/>
    </location>
</feature>
<keyword evidence="3" id="KW-0520">NAD</keyword>
<dbReference type="Pfam" id="PF01582">
    <property type="entry name" value="TIR"/>
    <property type="match status" value="1"/>
</dbReference>
<proteinExistence type="inferred from homology"/>
<reference evidence="10 11" key="1">
    <citation type="submission" date="2019-02" db="EMBL/GenBank/DDBJ databases">
        <title>Opniocepnalus argus genome.</title>
        <authorList>
            <person name="Zhou C."/>
            <person name="Xiao S."/>
        </authorList>
    </citation>
    <scope>NUCLEOTIDE SEQUENCE [LARGE SCALE GENOMIC DNA]</scope>
    <source>
        <strain evidence="10">OARG1902GOOAL</strain>
        <tissue evidence="10">Muscle</tissue>
    </source>
</reference>
<evidence type="ECO:0000256" key="7">
    <source>
        <dbReference type="SAM" id="Phobius"/>
    </source>
</evidence>
<dbReference type="Gene3D" id="3.40.50.10140">
    <property type="entry name" value="Toll/interleukin-1 receptor homology (TIR) domain"/>
    <property type="match status" value="1"/>
</dbReference>
<keyword evidence="7" id="KW-1133">Transmembrane helix</keyword>
<evidence type="ECO:0000256" key="4">
    <source>
        <dbReference type="ARBA" id="ARBA00023157"/>
    </source>
</evidence>
<dbReference type="InterPro" id="IPR036179">
    <property type="entry name" value="Ig-like_dom_sf"/>
</dbReference>
<dbReference type="InterPro" id="IPR035897">
    <property type="entry name" value="Toll_tir_struct_dom_sf"/>
</dbReference>
<dbReference type="SUPFAM" id="SSF52200">
    <property type="entry name" value="Toll/Interleukin receptor TIR domain"/>
    <property type="match status" value="1"/>
</dbReference>